<dbReference type="FunFam" id="3.90.228.10:FF:000008">
    <property type="entry name" value="Poly [ADP-ribose] polymerase"/>
    <property type="match status" value="1"/>
</dbReference>
<dbReference type="GO" id="GO:0003950">
    <property type="term" value="F:NAD+ poly-ADP-ribosyltransferase activity"/>
    <property type="evidence" value="ECO:0007669"/>
    <property type="project" value="UniProtKB-UniRule"/>
</dbReference>
<dbReference type="InterPro" id="IPR004170">
    <property type="entry name" value="WWE_dom"/>
</dbReference>
<dbReference type="GO" id="GO:0070212">
    <property type="term" value="P:protein poly-ADP-ribosylation"/>
    <property type="evidence" value="ECO:0007669"/>
    <property type="project" value="TreeGrafter"/>
</dbReference>
<dbReference type="PROSITE" id="PS50918">
    <property type="entry name" value="WWE"/>
    <property type="match status" value="1"/>
</dbReference>
<keyword evidence="4 7" id="KW-0520">NAD</keyword>
<dbReference type="PROSITE" id="PS51059">
    <property type="entry name" value="PARP_CATALYTIC"/>
    <property type="match status" value="1"/>
</dbReference>
<dbReference type="Gene3D" id="3.90.228.10">
    <property type="match status" value="1"/>
</dbReference>
<dbReference type="GO" id="GO:0005737">
    <property type="term" value="C:cytoplasm"/>
    <property type="evidence" value="ECO:0007669"/>
    <property type="project" value="TreeGrafter"/>
</dbReference>
<organism evidence="12 13">
    <name type="scientific">Channa striata</name>
    <name type="common">Snakehead murrel</name>
    <name type="synonym">Ophicephalus striatus</name>
    <dbReference type="NCBI Taxonomy" id="64152"/>
    <lineage>
        <taxon>Eukaryota</taxon>
        <taxon>Metazoa</taxon>
        <taxon>Chordata</taxon>
        <taxon>Craniata</taxon>
        <taxon>Vertebrata</taxon>
        <taxon>Euteleostomi</taxon>
        <taxon>Actinopterygii</taxon>
        <taxon>Neopterygii</taxon>
        <taxon>Teleostei</taxon>
        <taxon>Neoteleostei</taxon>
        <taxon>Acanthomorphata</taxon>
        <taxon>Anabantaria</taxon>
        <taxon>Anabantiformes</taxon>
        <taxon>Channoidei</taxon>
        <taxon>Channidae</taxon>
        <taxon>Channa</taxon>
    </lineage>
</organism>
<keyword evidence="3 7" id="KW-0808">Transferase</keyword>
<evidence type="ECO:0000256" key="5">
    <source>
        <dbReference type="ARBA" id="ARBA00023242"/>
    </source>
</evidence>
<reference evidence="12" key="1">
    <citation type="submission" date="2023-07" db="EMBL/GenBank/DDBJ databases">
        <title>Chromosome-level Genome Assembly of Striped Snakehead (Channa striata).</title>
        <authorList>
            <person name="Liu H."/>
        </authorList>
    </citation>
    <scope>NUCLEOTIDE SEQUENCE</scope>
    <source>
        <strain evidence="12">Gz</strain>
        <tissue evidence="12">Muscle</tissue>
    </source>
</reference>
<dbReference type="Pfam" id="PF23222">
    <property type="entry name" value="RRM_PARP14_1"/>
    <property type="match status" value="1"/>
</dbReference>
<evidence type="ECO:0000256" key="1">
    <source>
        <dbReference type="ARBA" id="ARBA00004123"/>
    </source>
</evidence>
<evidence type="ECO:0000313" key="12">
    <source>
        <dbReference type="EMBL" id="KAK2862998.1"/>
    </source>
</evidence>
<dbReference type="InterPro" id="IPR052056">
    <property type="entry name" value="Mono-ARTD/PARP"/>
</dbReference>
<evidence type="ECO:0000256" key="7">
    <source>
        <dbReference type="RuleBase" id="RU362114"/>
    </source>
</evidence>
<dbReference type="InterPro" id="IPR012677">
    <property type="entry name" value="Nucleotide-bd_a/b_plait_sf"/>
</dbReference>
<comment type="similarity">
    <text evidence="6">Belongs to the ARTD/PARP family.</text>
</comment>
<dbReference type="PROSITE" id="PS51154">
    <property type="entry name" value="MACRO"/>
    <property type="match status" value="2"/>
</dbReference>
<evidence type="ECO:0000256" key="8">
    <source>
        <dbReference type="SAM" id="MobiDB-lite"/>
    </source>
</evidence>
<evidence type="ECO:0000256" key="3">
    <source>
        <dbReference type="ARBA" id="ARBA00022679"/>
    </source>
</evidence>
<dbReference type="SUPFAM" id="SSF52949">
    <property type="entry name" value="Macro domain-like"/>
    <property type="match status" value="2"/>
</dbReference>
<comment type="caution">
    <text evidence="12">The sequence shown here is derived from an EMBL/GenBank/DDBJ whole genome shotgun (WGS) entry which is preliminary data.</text>
</comment>
<accession>A0AA88T698</accession>
<dbReference type="InterPro" id="IPR002589">
    <property type="entry name" value="Macro_dom"/>
</dbReference>
<dbReference type="Gene3D" id="3.40.220.10">
    <property type="entry name" value="Leucine Aminopeptidase, subunit E, domain 1"/>
    <property type="match status" value="2"/>
</dbReference>
<keyword evidence="13" id="KW-1185">Reference proteome</keyword>
<dbReference type="SMART" id="SM00506">
    <property type="entry name" value="A1pp"/>
    <property type="match status" value="1"/>
</dbReference>
<dbReference type="InterPro" id="IPR057051">
    <property type="entry name" value="PARP14_RPM_1"/>
</dbReference>
<evidence type="ECO:0000259" key="11">
    <source>
        <dbReference type="PROSITE" id="PS51154"/>
    </source>
</evidence>
<evidence type="ECO:0000313" key="13">
    <source>
        <dbReference type="Proteomes" id="UP001187415"/>
    </source>
</evidence>
<evidence type="ECO:0000256" key="6">
    <source>
        <dbReference type="ARBA" id="ARBA00024347"/>
    </source>
</evidence>
<dbReference type="GO" id="GO:1990404">
    <property type="term" value="F:NAD+-protein mono-ADP-ribosyltransferase activity"/>
    <property type="evidence" value="ECO:0007669"/>
    <property type="project" value="TreeGrafter"/>
</dbReference>
<feature type="compositionally biased region" description="Low complexity" evidence="8">
    <location>
        <begin position="489"/>
        <end position="502"/>
    </location>
</feature>
<dbReference type="InterPro" id="IPR012317">
    <property type="entry name" value="Poly(ADP-ribose)pol_cat_dom"/>
</dbReference>
<dbReference type="EC" id="2.4.2.-" evidence="7"/>
<dbReference type="GO" id="GO:0010629">
    <property type="term" value="P:negative regulation of gene expression"/>
    <property type="evidence" value="ECO:0007669"/>
    <property type="project" value="TreeGrafter"/>
</dbReference>
<dbReference type="Proteomes" id="UP001187415">
    <property type="component" value="Unassembled WGS sequence"/>
</dbReference>
<gene>
    <name evidence="12" type="ORF">Q5P01_002531</name>
</gene>
<feature type="domain" description="Macro" evidence="11">
    <location>
        <begin position="716"/>
        <end position="896"/>
    </location>
</feature>
<protein>
    <recommendedName>
        <fullName evidence="7">Poly [ADP-ribose] polymerase</fullName>
        <shortName evidence="7">PARP</shortName>
        <ecNumber evidence="7">2.4.2.-</ecNumber>
    </recommendedName>
</protein>
<dbReference type="Pfam" id="PF00644">
    <property type="entry name" value="PARP"/>
    <property type="match status" value="1"/>
</dbReference>
<proteinExistence type="inferred from homology"/>
<feature type="domain" description="PARP catalytic" evidence="10">
    <location>
        <begin position="1103"/>
        <end position="1300"/>
    </location>
</feature>
<feature type="domain" description="WWE" evidence="9">
    <location>
        <begin position="1020"/>
        <end position="1094"/>
    </location>
</feature>
<evidence type="ECO:0000256" key="4">
    <source>
        <dbReference type="ARBA" id="ARBA00023027"/>
    </source>
</evidence>
<evidence type="ECO:0000259" key="9">
    <source>
        <dbReference type="PROSITE" id="PS50918"/>
    </source>
</evidence>
<evidence type="ECO:0000256" key="2">
    <source>
        <dbReference type="ARBA" id="ARBA00022676"/>
    </source>
</evidence>
<comment type="subcellular location">
    <subcellularLocation>
        <location evidence="1">Nucleus</location>
    </subcellularLocation>
</comment>
<evidence type="ECO:0000259" key="10">
    <source>
        <dbReference type="PROSITE" id="PS51059"/>
    </source>
</evidence>
<dbReference type="Gene3D" id="3.30.70.330">
    <property type="match status" value="1"/>
</dbReference>
<dbReference type="CDD" id="cd01439">
    <property type="entry name" value="TCCD_inducible_PARP_like"/>
    <property type="match status" value="1"/>
</dbReference>
<dbReference type="SUPFAM" id="SSF56399">
    <property type="entry name" value="ADP-ribosylation"/>
    <property type="match status" value="1"/>
</dbReference>
<dbReference type="GO" id="GO:0003714">
    <property type="term" value="F:transcription corepressor activity"/>
    <property type="evidence" value="ECO:0007669"/>
    <property type="project" value="TreeGrafter"/>
</dbReference>
<feature type="region of interest" description="Disordered" evidence="8">
    <location>
        <begin position="485"/>
        <end position="505"/>
    </location>
</feature>
<keyword evidence="2 7" id="KW-0328">Glycosyltransferase</keyword>
<dbReference type="GO" id="GO:0005634">
    <property type="term" value="C:nucleus"/>
    <property type="evidence" value="ECO:0007669"/>
    <property type="project" value="UniProtKB-SubCell"/>
</dbReference>
<sequence length="1300" mass="144610">MDEFRYPLFFEAQALTDRDKEKIRRHFQKRRDSGGGDCGMIENIGGNIYKISFMEKEDQERVLQRKCHIISLPSGELCLYVSRTSSPQTPDQAPLQTFTNTNAKSLEKIFKIDIYLLYICHHVLDPKQIRILLQDPSFTTDDIKVYTESGYSVVVGEAEAVKQKITILEKSVPVRKELPIVEKHLKLVEEEFIREMRAHCPEVKMLISNTMIILEGLDQDVQSGATKLDELMKKVIVKRLKLSTDLITFIKSTDVVSKYQTRFQQSLRNPVAMEVGLDLVLSSLSSCALEEAEAALLRDLSVATVQLQDAAAASPNLDSLKGILIKAKNEANSREFRVDVSFIPGITGTTQTKVRIVGYSDNVNKLKEVVQDFQINQVETQEVLNISPELVDCFDKILDLIGMKLAKVKLEASHVPSPCVLVSGPRCLVQKAKAELNKALTSVTKDTLVFDGPGAQRYFQGEGKMNKELVESSCQVIIKEEQSVKTKPRSISSPSPTTITPRASISRGRCKTVGSTVGNNTKLEIKLGSLEDEQVNVLVVPMLKKTLTSTNIGLFLSRKAGGLITSKFNTEVAKCPLAPGDVLQVDGPPSLGCSKIYFIECLPWDGIRGQSVQALGNGLKRCLDLCVQQRFYSLAFPVIGPGAVLKYPLREAVQVLTDKIRQFGLSTSPVCLATIHVVIKPGYPDSEECYHEVYRHLSLEMNHGGQAIFKSLTSDLDVITMTIRSTVKLQVVFGDITNETTDGIVNTTDFVHFHDDGVCKDILTVAGPEVEAELKGAKVNRGQVFVSLAGSFPCKAILHLCGEQDASLIEKLMCDIVEHCEVFELQSVAIPAICAGAGGMDPGVVAGAIIRGLKNATSTHLQYLTNIRLVLIKIQVFLAFKEEAMQVFSTAEKNRVSERHLPYTQQQQLYANTEPSIPHTSSTNLQSVFLFLGCRNNVDTAMTKLKDLYKVQCSTQTFTKEQLEGLTQETIKELKQLVETQGLNAQMDQSGSLIVSGFKDDVNQATQTINKYLRDCLKLKMREREEEDLYTRVVWCILGANGNWERLPQKANYNLENGDIAGAILDAQGISWYVDLSAMKATREQSGQRANLKRLENLPDFTLPLYWDNMAADDTMKVVVLRSSSPEYKAVKEAFKRTVAKTVMKIERLQNLHLRRAYEVRKKQISDKNAQRGGAAEKLLYHGTTQDNCDSIMKTGFNRSFAGQNATAYGQGTYFAVNANYSAQITYAKPAADGSQLMFVARVLTGSYTVGNSSMKLPPPLNNQQPHDRYDSLVDRIDNPSMYVVFHDSQAYPDYLITFK</sequence>
<feature type="domain" description="Macro" evidence="11">
    <location>
        <begin position="510"/>
        <end position="698"/>
    </location>
</feature>
<dbReference type="InterPro" id="IPR043472">
    <property type="entry name" value="Macro_dom-like"/>
</dbReference>
<dbReference type="PANTHER" id="PTHR14453:SF107">
    <property type="entry name" value="POLY [ADP-RIBOSE] POLYMERASE"/>
    <property type="match status" value="1"/>
</dbReference>
<keyword evidence="5" id="KW-0539">Nucleus</keyword>
<dbReference type="PANTHER" id="PTHR14453">
    <property type="entry name" value="PARP/ZINC FINGER CCCH TYPE DOMAIN CONTAINING PROTEIN"/>
    <property type="match status" value="1"/>
</dbReference>
<dbReference type="Pfam" id="PF01661">
    <property type="entry name" value="Macro"/>
    <property type="match status" value="1"/>
</dbReference>
<dbReference type="EMBL" id="JAUPFM010000001">
    <property type="protein sequence ID" value="KAK2862998.1"/>
    <property type="molecule type" value="Genomic_DNA"/>
</dbReference>
<name>A0AA88T698_CHASR</name>